<dbReference type="RefSeq" id="WP_255904068.1">
    <property type="nucleotide sequence ID" value="NZ_JAFMZO010000004.1"/>
</dbReference>
<gene>
    <name evidence="3" type="ORF">ACFSJU_18195</name>
</gene>
<dbReference type="InterPro" id="IPR041527">
    <property type="entry name" value="YhcG_N"/>
</dbReference>
<dbReference type="InterPro" id="IPR053148">
    <property type="entry name" value="PD-DEXK-like_domain"/>
</dbReference>
<evidence type="ECO:0000313" key="4">
    <source>
        <dbReference type="Proteomes" id="UP001597387"/>
    </source>
</evidence>
<dbReference type="InterPro" id="IPR011856">
    <property type="entry name" value="tRNA_endonuc-like_dom_sf"/>
</dbReference>
<keyword evidence="4" id="KW-1185">Reference proteome</keyword>
<dbReference type="InterPro" id="IPR009362">
    <property type="entry name" value="YhcG_C"/>
</dbReference>
<dbReference type="EMBL" id="JBHUHZ010000003">
    <property type="protein sequence ID" value="MFD2164344.1"/>
    <property type="molecule type" value="Genomic_DNA"/>
</dbReference>
<sequence>MKTNESYLQLIRELKQNIIHSRYEASRLANRELLKLYLSTGIKLSRKAASEKWGAKVIGQLALDLQNELTGLKGFSRRNLMNMKQFAEAYENTEFVQSATAQISSVSIVQSATAQLENDIELFYSISFTHHLILLNKCKNTEERLFYIRNTALQSWPVSILELKIAEKLYKHQGKLPNNFNSTVREDVKETALQLFQDEYLWDFMNLDGTEDERVIETEIVNNIRKFILGLGKGFAFMGNQYRLEVDGQEFFIDLLFYNRHLQCLVAFELKKGEFKPSYAGQLNFYLNVLDDKVKLPNESSSIGIILCKEKSNTIVEYAFRSLGTAMGAATFKTTRHIPDALRGVLPDERKLSELLNA</sequence>
<feature type="domain" description="YhcG PDDEXK nuclease" evidence="1">
    <location>
        <begin position="194"/>
        <end position="346"/>
    </location>
</feature>
<evidence type="ECO:0000259" key="1">
    <source>
        <dbReference type="Pfam" id="PF06250"/>
    </source>
</evidence>
<reference evidence="4" key="1">
    <citation type="journal article" date="2019" name="Int. J. Syst. Evol. Microbiol.">
        <title>The Global Catalogue of Microorganisms (GCM) 10K type strain sequencing project: providing services to taxonomists for standard genome sequencing and annotation.</title>
        <authorList>
            <consortium name="The Broad Institute Genomics Platform"/>
            <consortium name="The Broad Institute Genome Sequencing Center for Infectious Disease"/>
            <person name="Wu L."/>
            <person name="Ma J."/>
        </authorList>
    </citation>
    <scope>NUCLEOTIDE SEQUENCE [LARGE SCALE GENOMIC DNA]</scope>
    <source>
        <strain evidence="4">KCTC 42217</strain>
    </source>
</reference>
<dbReference type="PANTHER" id="PTHR30547:SF0">
    <property type="entry name" value="BLR8175 PROTEIN"/>
    <property type="match status" value="1"/>
</dbReference>
<protein>
    <submittedName>
        <fullName evidence="3">YhcG family protein</fullName>
    </submittedName>
</protein>
<dbReference type="Gene3D" id="3.40.1350.10">
    <property type="match status" value="1"/>
</dbReference>
<feature type="domain" description="YhcG N-terminal" evidence="2">
    <location>
        <begin position="13"/>
        <end position="171"/>
    </location>
</feature>
<proteinExistence type="predicted"/>
<accession>A0ABW4ZQD1</accession>
<organism evidence="3 4">
    <name type="scientific">Paradesertivirga mongoliensis</name>
    <dbReference type="NCBI Taxonomy" id="2100740"/>
    <lineage>
        <taxon>Bacteria</taxon>
        <taxon>Pseudomonadati</taxon>
        <taxon>Bacteroidota</taxon>
        <taxon>Sphingobacteriia</taxon>
        <taxon>Sphingobacteriales</taxon>
        <taxon>Sphingobacteriaceae</taxon>
        <taxon>Paradesertivirga</taxon>
    </lineage>
</organism>
<dbReference type="Proteomes" id="UP001597387">
    <property type="component" value="Unassembled WGS sequence"/>
</dbReference>
<dbReference type="Pfam" id="PF06250">
    <property type="entry name" value="YhcG_C"/>
    <property type="match status" value="1"/>
</dbReference>
<name>A0ABW4ZQD1_9SPHI</name>
<comment type="caution">
    <text evidence="3">The sequence shown here is derived from an EMBL/GenBank/DDBJ whole genome shotgun (WGS) entry which is preliminary data.</text>
</comment>
<evidence type="ECO:0000259" key="2">
    <source>
        <dbReference type="Pfam" id="PF17761"/>
    </source>
</evidence>
<evidence type="ECO:0000313" key="3">
    <source>
        <dbReference type="EMBL" id="MFD2164344.1"/>
    </source>
</evidence>
<dbReference type="PANTHER" id="PTHR30547">
    <property type="entry name" value="UNCHARACTERIZED PROTEIN YHCG-RELATED"/>
    <property type="match status" value="1"/>
</dbReference>
<dbReference type="Pfam" id="PF17761">
    <property type="entry name" value="DUF1016_N"/>
    <property type="match status" value="1"/>
</dbReference>